<dbReference type="PROSITE" id="PS50082">
    <property type="entry name" value="WD_REPEATS_2"/>
    <property type="match status" value="1"/>
</dbReference>
<dbReference type="InterPro" id="IPR036047">
    <property type="entry name" value="F-box-like_dom_sf"/>
</dbReference>
<dbReference type="Proteomes" id="UP001165065">
    <property type="component" value="Unassembled WGS sequence"/>
</dbReference>
<evidence type="ECO:0000256" key="6">
    <source>
        <dbReference type="SAM" id="Coils"/>
    </source>
</evidence>
<protein>
    <recommendedName>
        <fullName evidence="10">F-box domain-containing protein</fullName>
    </recommendedName>
</protein>
<comment type="subcellular location">
    <subcellularLocation>
        <location evidence="1">Nucleus</location>
    </subcellularLocation>
</comment>
<dbReference type="SUPFAM" id="SSF50978">
    <property type="entry name" value="WD40 repeat-like"/>
    <property type="match status" value="1"/>
</dbReference>
<dbReference type="OrthoDB" id="538223at2759"/>
<dbReference type="InterPro" id="IPR001680">
    <property type="entry name" value="WD40_rpt"/>
</dbReference>
<dbReference type="GO" id="GO:0000027">
    <property type="term" value="P:ribosomal large subunit assembly"/>
    <property type="evidence" value="ECO:0007669"/>
    <property type="project" value="TreeGrafter"/>
</dbReference>
<accession>A0A9W7GQN1</accession>
<dbReference type="SMART" id="SM00320">
    <property type="entry name" value="WD40"/>
    <property type="match status" value="5"/>
</dbReference>
<evidence type="ECO:0000256" key="3">
    <source>
        <dbReference type="ARBA" id="ARBA00022737"/>
    </source>
</evidence>
<dbReference type="GO" id="GO:0005730">
    <property type="term" value="C:nucleolus"/>
    <property type="evidence" value="ECO:0007669"/>
    <property type="project" value="TreeGrafter"/>
</dbReference>
<dbReference type="Pfam" id="PF00400">
    <property type="entry name" value="WD40"/>
    <property type="match status" value="2"/>
</dbReference>
<evidence type="ECO:0000256" key="7">
    <source>
        <dbReference type="SAM" id="MobiDB-lite"/>
    </source>
</evidence>
<dbReference type="EMBL" id="BRYA01000383">
    <property type="protein sequence ID" value="GMI48257.1"/>
    <property type="molecule type" value="Genomic_DNA"/>
</dbReference>
<dbReference type="InterPro" id="IPR015943">
    <property type="entry name" value="WD40/YVTN_repeat-like_dom_sf"/>
</dbReference>
<comment type="caution">
    <text evidence="8">The sequence shown here is derived from an EMBL/GenBank/DDBJ whole genome shotgun (WGS) entry which is preliminary data.</text>
</comment>
<feature type="repeat" description="WD" evidence="5">
    <location>
        <begin position="534"/>
        <end position="573"/>
    </location>
</feature>
<evidence type="ECO:0000256" key="5">
    <source>
        <dbReference type="PROSITE-ProRule" id="PRU00221"/>
    </source>
</evidence>
<dbReference type="PANTHER" id="PTHR19848">
    <property type="entry name" value="WD40 REPEAT PROTEIN"/>
    <property type="match status" value="1"/>
</dbReference>
<proteinExistence type="predicted"/>
<reference evidence="9" key="1">
    <citation type="journal article" date="2023" name="Commun. Biol.">
        <title>Genome analysis of Parmales, the sister group of diatoms, reveals the evolutionary specialization of diatoms from phago-mixotrophs to photoautotrophs.</title>
        <authorList>
            <person name="Ban H."/>
            <person name="Sato S."/>
            <person name="Yoshikawa S."/>
            <person name="Yamada K."/>
            <person name="Nakamura Y."/>
            <person name="Ichinomiya M."/>
            <person name="Sato N."/>
            <person name="Blanc-Mathieu R."/>
            <person name="Endo H."/>
            <person name="Kuwata A."/>
            <person name="Ogata H."/>
        </authorList>
    </citation>
    <scope>NUCLEOTIDE SEQUENCE [LARGE SCALE GENOMIC DNA]</scope>
</reference>
<evidence type="ECO:0000313" key="9">
    <source>
        <dbReference type="Proteomes" id="UP001165065"/>
    </source>
</evidence>
<evidence type="ECO:0000256" key="2">
    <source>
        <dbReference type="ARBA" id="ARBA00022574"/>
    </source>
</evidence>
<dbReference type="SUPFAM" id="SSF81383">
    <property type="entry name" value="F-box domain"/>
    <property type="match status" value="1"/>
</dbReference>
<keyword evidence="6" id="KW-0175">Coiled coil</keyword>
<organism evidence="8 9">
    <name type="scientific">Triparma columacea</name>
    <dbReference type="NCBI Taxonomy" id="722753"/>
    <lineage>
        <taxon>Eukaryota</taxon>
        <taxon>Sar</taxon>
        <taxon>Stramenopiles</taxon>
        <taxon>Ochrophyta</taxon>
        <taxon>Bolidophyceae</taxon>
        <taxon>Parmales</taxon>
        <taxon>Triparmaceae</taxon>
        <taxon>Triparma</taxon>
    </lineage>
</organism>
<keyword evidence="2 5" id="KW-0853">WD repeat</keyword>
<sequence>MANYFETGRLRFKTVCDECGYKHREGTTCGVFVPADFLGGRYDEPDTPREGYMSDDDDDGAGAPGKNPDDDEDPELKEKDETEGGLGNMFGASLAAPKTALEEAKKAAAAAKKAAEEKALGIEREKQAAMESELEKLHRRMTAKEKKALRKKRAALGRQAEKLNTPKFVKRIGYVRCNCILGVPNDEPKEWVAVPEIRYVGEIEVRAEFRRETLYKKAMEPSETVLALAMRFLDARSLGRASMVNTSWRAMCEAQPHYFDLKHMEPFANFEAHDGKVESVLVYRDRIYTAGTKMVRVWGKAMDFNAKQVYEEETGMETYNLLHTPIRDTALIPMVCKANQSLYSAASNGAVREWVLAHNIKNIKFSGAMWEHSGWINDICCSAPTPGTCSMHGVVNHVCLLYTASDDRCIYVWDAVSRKRMGKIQPPNKTCGTMRKMALSERHLFVGSSNGIIYVYPFEKTCERPDRHECSLETGPKRFCLQTQLRHGDKAITSLLVGGKNHAMLKLFSGSMDGTIAIFQLYSEGYDFECVGVFDQHKAAITSIRQSWSHLYTSSDDGDIRIWCLTTYAIQRTLHCGSRVKDIFIDEAHEDEEVTQASQDVTMGGSLEDVDKEPPCGFLYAGLTNGYVQKWRIGQWM</sequence>
<evidence type="ECO:0000313" key="8">
    <source>
        <dbReference type="EMBL" id="GMI48257.1"/>
    </source>
</evidence>
<keyword evidence="4" id="KW-0539">Nucleus</keyword>
<dbReference type="Gene3D" id="2.130.10.10">
    <property type="entry name" value="YVTN repeat-like/Quinoprotein amine dehydrogenase"/>
    <property type="match status" value="2"/>
</dbReference>
<dbReference type="InterPro" id="IPR036322">
    <property type="entry name" value="WD40_repeat_dom_sf"/>
</dbReference>
<evidence type="ECO:0000256" key="4">
    <source>
        <dbReference type="ARBA" id="ARBA00023242"/>
    </source>
</evidence>
<dbReference type="AlphaFoldDB" id="A0A9W7GQN1"/>
<feature type="coiled-coil region" evidence="6">
    <location>
        <begin position="98"/>
        <end position="147"/>
    </location>
</feature>
<dbReference type="PANTHER" id="PTHR19848:SF0">
    <property type="entry name" value="NOTCHLESS PROTEIN HOMOLOG 1"/>
    <property type="match status" value="1"/>
</dbReference>
<gene>
    <name evidence="8" type="ORF">TrCOL_g8977</name>
</gene>
<keyword evidence="9" id="KW-1185">Reference proteome</keyword>
<name>A0A9W7GQN1_9STRA</name>
<evidence type="ECO:0008006" key="10">
    <source>
        <dbReference type="Google" id="ProtNLM"/>
    </source>
</evidence>
<keyword evidence="3" id="KW-0677">Repeat</keyword>
<feature type="region of interest" description="Disordered" evidence="7">
    <location>
        <begin position="37"/>
        <end position="91"/>
    </location>
</feature>
<evidence type="ECO:0000256" key="1">
    <source>
        <dbReference type="ARBA" id="ARBA00004123"/>
    </source>
</evidence>